<dbReference type="RefSeq" id="WP_104230149.1">
    <property type="nucleotide sequence ID" value="NZ_PSNW01000004.1"/>
</dbReference>
<comment type="caution">
    <text evidence="1">The sequence shown here is derived from an EMBL/GenBank/DDBJ whole genome shotgun (WGS) entry which is preliminary data.</text>
</comment>
<organism evidence="1 2">
    <name type="scientific">Solimonas fluminis</name>
    <dbReference type="NCBI Taxonomy" id="2086571"/>
    <lineage>
        <taxon>Bacteria</taxon>
        <taxon>Pseudomonadati</taxon>
        <taxon>Pseudomonadota</taxon>
        <taxon>Gammaproteobacteria</taxon>
        <taxon>Nevskiales</taxon>
        <taxon>Nevskiaceae</taxon>
        <taxon>Solimonas</taxon>
    </lineage>
</organism>
<keyword evidence="2" id="KW-1185">Reference proteome</keyword>
<evidence type="ECO:0000313" key="1">
    <source>
        <dbReference type="EMBL" id="PPE74261.1"/>
    </source>
</evidence>
<evidence type="ECO:0000313" key="2">
    <source>
        <dbReference type="Proteomes" id="UP000238220"/>
    </source>
</evidence>
<dbReference type="Proteomes" id="UP000238220">
    <property type="component" value="Unassembled WGS sequence"/>
</dbReference>
<dbReference type="InterPro" id="IPR010296">
    <property type="entry name" value="DUF899_thioredox"/>
</dbReference>
<proteinExistence type="predicted"/>
<reference evidence="1 2" key="1">
    <citation type="submission" date="2018-02" db="EMBL/GenBank/DDBJ databases">
        <title>Genome sequencing of Solimonas sp. HR-BB.</title>
        <authorList>
            <person name="Lee Y."/>
            <person name="Jeon C.O."/>
        </authorList>
    </citation>
    <scope>NUCLEOTIDE SEQUENCE [LARGE SCALE GENOMIC DNA]</scope>
    <source>
        <strain evidence="1 2">HR-BB</strain>
    </source>
</reference>
<dbReference type="EMBL" id="PSNW01000004">
    <property type="protein sequence ID" value="PPE74261.1"/>
    <property type="molecule type" value="Genomic_DNA"/>
</dbReference>
<dbReference type="SUPFAM" id="SSF52833">
    <property type="entry name" value="Thioredoxin-like"/>
    <property type="match status" value="1"/>
</dbReference>
<dbReference type="OrthoDB" id="574359at2"/>
<name>A0A2S5TH23_9GAMM</name>
<protein>
    <submittedName>
        <fullName evidence="1">DUF899 domain-containing protein</fullName>
    </submittedName>
</protein>
<dbReference type="AlphaFoldDB" id="A0A2S5TH23"/>
<dbReference type="InterPro" id="IPR036249">
    <property type="entry name" value="Thioredoxin-like_sf"/>
</dbReference>
<accession>A0A2S5TH23</accession>
<dbReference type="Pfam" id="PF05988">
    <property type="entry name" value="DUF899"/>
    <property type="match status" value="1"/>
</dbReference>
<sequence length="257" mass="29189">MNIAVSGTPFTPHPVVSREQWLAERLGLLQREKEMSRLRDELARARRTLPWVRVTQDYVFDTPEGPRRLGELFEGRRQLVVQHFMLAPGAEQGCTGCSFMADHIDGTLPHLQQRDITLLAVSRAPLAEIERFRARMGWRFRWVSSQGSSFNYDFGVSFTPEARAGGEARYNYGSENFQGADAPGISVFFKDDAGQVFHTYSTYGRGVELMMGTYELIDITPRGRDEAALPYPMAWVKHHDRYAQQEPLKAGCCHDKA</sequence>
<gene>
    <name evidence="1" type="ORF">C3942_09535</name>
</gene>